<dbReference type="AlphaFoldDB" id="A0A817KI02"/>
<evidence type="ECO:0000256" key="2">
    <source>
        <dbReference type="ARBA" id="ARBA00022803"/>
    </source>
</evidence>
<evidence type="ECO:0000313" key="6">
    <source>
        <dbReference type="EMBL" id="CAF3276121.1"/>
    </source>
</evidence>
<name>A0A817KI02_9BILA</name>
<proteinExistence type="predicted"/>
<dbReference type="EMBL" id="CAJOBP010002332">
    <property type="protein sequence ID" value="CAF4348981.1"/>
    <property type="molecule type" value="Genomic_DNA"/>
</dbReference>
<dbReference type="Proteomes" id="UP000663833">
    <property type="component" value="Unassembled WGS sequence"/>
</dbReference>
<evidence type="ECO:0000256" key="3">
    <source>
        <dbReference type="PROSITE-ProRule" id="PRU00339"/>
    </source>
</evidence>
<feature type="repeat" description="TPR" evidence="3">
    <location>
        <begin position="485"/>
        <end position="518"/>
    </location>
</feature>
<dbReference type="OrthoDB" id="1658288at2759"/>
<dbReference type="PROSITE" id="PS50005">
    <property type="entry name" value="TPR"/>
    <property type="match status" value="2"/>
</dbReference>
<feature type="repeat" description="TPR" evidence="3">
    <location>
        <begin position="727"/>
        <end position="760"/>
    </location>
</feature>
<dbReference type="InterPro" id="IPR019734">
    <property type="entry name" value="TPR_rpt"/>
</dbReference>
<dbReference type="Gene3D" id="1.25.40.10">
    <property type="entry name" value="Tetratricopeptide repeat domain"/>
    <property type="match status" value="3"/>
</dbReference>
<dbReference type="EMBL" id="CAJNYD010000575">
    <property type="protein sequence ID" value="CAF3276121.1"/>
    <property type="molecule type" value="Genomic_DNA"/>
</dbReference>
<dbReference type="SUPFAM" id="SSF48452">
    <property type="entry name" value="TPR-like"/>
    <property type="match status" value="2"/>
</dbReference>
<evidence type="ECO:0000313" key="5">
    <source>
        <dbReference type="EMBL" id="CAF2975559.1"/>
    </source>
</evidence>
<dbReference type="InterPro" id="IPR011990">
    <property type="entry name" value="TPR-like_helical_dom_sf"/>
</dbReference>
<dbReference type="Pfam" id="PF03496">
    <property type="entry name" value="ADPrib_exo_Tox"/>
    <property type="match status" value="1"/>
</dbReference>
<keyword evidence="10" id="KW-1185">Reference proteome</keyword>
<sequence>MSTGDKHQDAKKHEKSVCYENSLLIWVASASESVNQYQTNIRELINAHFYSDILQCLDYIKSVVDEKMLIIIAPECAEKIICAVHLRPTVSAFIIFDPNRQGNFESSRILAYSKLIGIFTDIESLHSSIRFVMQHIEKQALAFSLFSQDKQRSARDLSKESAYFLWYQLLIHVLKQMSPDEQAKNEMLEKCTDYYQNDKVELKNIELFRTTYTCNQAIAFFTNETFLYKLVNKALRTENIELLYAFRFYIIDLCSELKRESEKMIGQGVQTLYRGQQIGIRELENLKRNIGTLISPNGFMSTSRTKQKALRFARSGAEHDGTCSVLYEIQVDPARLKSVTFADISGMSRIQEEDEVLFNLGAIFHIDKIGIYDESLSIMKISMTATDDGKYKVDDYLKMQESLMEEYTPSIFFGRLLWNELGRLDQATAYFHLLLKSDYNDTASVLNNLGIVQALKGDFAVALDNCVRALEMRSKNLLKNHPHIATSLHNIGAIYSARSDYVNAIDFYEQALAIRNEIYPTDNVNKATTMANLGATFKLQGDFSRARTLVQSALEMRRRLLPEPHPQIASCLWHLGNIAEAQSDYLTALSFDQCAFDMDELVLPADHNELSKDLNILMRVYKASGDIKGAINLCEIQLAKQRSIFGTNHPRIARTLMTMGHLFEADFEQRISYYKQALEVDPNSIDCLKWLGASAYGYEKLDESLLYWNRALDIALRDYSSTHTDIAQLYSFIGNAYYDAQNYEEALKVYNESFKIWKVNDDEDQCKDVQKCIFKTEVRLKLNRHKKESSFEAHDTNAVSNNKTLSCTIQ</sequence>
<keyword evidence="1" id="KW-0677">Repeat</keyword>
<dbReference type="SMART" id="SM00028">
    <property type="entry name" value="TPR"/>
    <property type="match status" value="8"/>
</dbReference>
<evidence type="ECO:0000259" key="4">
    <source>
        <dbReference type="Pfam" id="PF03496"/>
    </source>
</evidence>
<dbReference type="Proteomes" id="UP000663851">
    <property type="component" value="Unassembled WGS sequence"/>
</dbReference>
<comment type="caution">
    <text evidence="5">The sequence shown here is derived from an EMBL/GenBank/DDBJ whole genome shotgun (WGS) entry which is preliminary data.</text>
</comment>
<evidence type="ECO:0000313" key="9">
    <source>
        <dbReference type="Proteomes" id="UP000663825"/>
    </source>
</evidence>
<organism evidence="5 9">
    <name type="scientific">Rotaria socialis</name>
    <dbReference type="NCBI Taxonomy" id="392032"/>
    <lineage>
        <taxon>Eukaryota</taxon>
        <taxon>Metazoa</taxon>
        <taxon>Spiralia</taxon>
        <taxon>Gnathifera</taxon>
        <taxon>Rotifera</taxon>
        <taxon>Eurotatoria</taxon>
        <taxon>Bdelloidea</taxon>
        <taxon>Philodinida</taxon>
        <taxon>Philodinidae</taxon>
        <taxon>Rotaria</taxon>
    </lineage>
</organism>
<dbReference type="Proteomes" id="UP000663825">
    <property type="component" value="Unassembled WGS sequence"/>
</dbReference>
<dbReference type="PANTHER" id="PTHR45641">
    <property type="entry name" value="TETRATRICOPEPTIDE REPEAT PROTEIN (AFU_ORTHOLOGUE AFUA_6G03870)"/>
    <property type="match status" value="1"/>
</dbReference>
<evidence type="ECO:0000313" key="10">
    <source>
        <dbReference type="Proteomes" id="UP000663873"/>
    </source>
</evidence>
<evidence type="ECO:0000313" key="7">
    <source>
        <dbReference type="EMBL" id="CAF4348981.1"/>
    </source>
</evidence>
<dbReference type="Gene3D" id="3.90.176.10">
    <property type="entry name" value="Toxin ADP-ribosyltransferase, Chain A, domain 1"/>
    <property type="match status" value="1"/>
</dbReference>
<dbReference type="EMBL" id="CAJOBO010002667">
    <property type="protein sequence ID" value="CAF4462579.1"/>
    <property type="molecule type" value="Genomic_DNA"/>
</dbReference>
<dbReference type="Pfam" id="PF13424">
    <property type="entry name" value="TPR_12"/>
    <property type="match status" value="3"/>
</dbReference>
<dbReference type="PROSITE" id="PS51996">
    <property type="entry name" value="TR_MART"/>
    <property type="match status" value="1"/>
</dbReference>
<gene>
    <name evidence="8" type="ORF">HFQ381_LOCUS24774</name>
    <name evidence="6" type="ORF">LUA448_LOCUS6247</name>
    <name evidence="5" type="ORF">TIS948_LOCUS149</name>
    <name evidence="7" type="ORF">UJA718_LOCUS15661</name>
</gene>
<evidence type="ECO:0000256" key="1">
    <source>
        <dbReference type="ARBA" id="ARBA00022737"/>
    </source>
</evidence>
<dbReference type="SUPFAM" id="SSF56399">
    <property type="entry name" value="ADP-ribosylation"/>
    <property type="match status" value="1"/>
</dbReference>
<dbReference type="PANTHER" id="PTHR45641:SF19">
    <property type="entry name" value="NEPHROCYSTIN-3"/>
    <property type="match status" value="1"/>
</dbReference>
<dbReference type="InterPro" id="IPR003540">
    <property type="entry name" value="ADP-ribosyltransferase"/>
</dbReference>
<evidence type="ECO:0000313" key="8">
    <source>
        <dbReference type="EMBL" id="CAF4462579.1"/>
    </source>
</evidence>
<accession>A0A817KI02</accession>
<dbReference type="EMBL" id="CAJNXB010000003">
    <property type="protein sequence ID" value="CAF2975559.1"/>
    <property type="molecule type" value="Genomic_DNA"/>
</dbReference>
<feature type="domain" description="ADP ribosyltransferase" evidence="4">
    <location>
        <begin position="272"/>
        <end position="373"/>
    </location>
</feature>
<reference evidence="5" key="1">
    <citation type="submission" date="2021-02" db="EMBL/GenBank/DDBJ databases">
        <authorList>
            <person name="Nowell W R."/>
        </authorList>
    </citation>
    <scope>NUCLEOTIDE SEQUENCE</scope>
</reference>
<protein>
    <recommendedName>
        <fullName evidence="4">ADP ribosyltransferase domain-containing protein</fullName>
    </recommendedName>
</protein>
<dbReference type="Proteomes" id="UP000663873">
    <property type="component" value="Unassembled WGS sequence"/>
</dbReference>
<dbReference type="GO" id="GO:0005576">
    <property type="term" value="C:extracellular region"/>
    <property type="evidence" value="ECO:0007669"/>
    <property type="project" value="InterPro"/>
</dbReference>
<keyword evidence="2 3" id="KW-0802">TPR repeat</keyword>